<dbReference type="Proteomes" id="UP000006697">
    <property type="component" value="Chromosome"/>
</dbReference>
<evidence type="ECO:0000256" key="19">
    <source>
        <dbReference type="ARBA" id="ARBA00044678"/>
    </source>
</evidence>
<evidence type="ECO:0000256" key="10">
    <source>
        <dbReference type="ARBA" id="ARBA00022705"/>
    </source>
</evidence>
<comment type="function">
    <text evidence="20">Repair polymerase that plays a key role in base-excision repair. During this process, the damaged base is excised by specific DNA glycosylases, the DNA backbone is nicked at the abasic site by an apurinic/apyrimidic (AP) endonuclease, and POLB removes 5'-deoxyribose-phosphate from the preincised AP site acting as a 5'-deoxyribose-phosphate lyase (5'-dRP lyase); through its DNA polymerase activity, it adds one nucleotide to the 3' end of the arising single-nucleotide gap. Conducts 'gap-filling' DNA synthesis in a stepwise distributive fashion rather than in a processive fashion as for other DNA polymerases. It is also able to cleave sugar-phosphate bonds 3' to an intact AP site, acting as an AP lyase.</text>
</comment>
<evidence type="ECO:0000256" key="15">
    <source>
        <dbReference type="ARBA" id="ARBA00023204"/>
    </source>
</evidence>
<evidence type="ECO:0000259" key="23">
    <source>
        <dbReference type="SMART" id="SM00481"/>
    </source>
</evidence>
<dbReference type="InterPro" id="IPR003141">
    <property type="entry name" value="Pol/His_phosphatase_N"/>
</dbReference>
<dbReference type="EC" id="4.2.99.18" evidence="4"/>
<comment type="catalytic activity">
    <reaction evidence="21">
        <text>DNA(n) + a 2'-deoxyribonucleoside 5'-triphosphate = DNA(n+1) + diphosphate</text>
        <dbReference type="Rhea" id="RHEA:22508"/>
        <dbReference type="Rhea" id="RHEA-COMP:17339"/>
        <dbReference type="Rhea" id="RHEA-COMP:17340"/>
        <dbReference type="ChEBI" id="CHEBI:33019"/>
        <dbReference type="ChEBI" id="CHEBI:61560"/>
        <dbReference type="ChEBI" id="CHEBI:173112"/>
        <dbReference type="EC" id="2.7.7.7"/>
    </reaction>
</comment>
<dbReference type="HOGENOM" id="CLU_017729_1_0_4"/>
<keyword evidence="10" id="KW-0235">DNA replication</keyword>
<sequence>MLIHNTDVATIFNQIADLLEIKGDNPFRIRAYRNAARTLNTLAFSVQTMVKEKRNLTDLPGIGIDLAGKIVEIVTTGTCALREQLHRELPSSIHELLNLPGLGPKRVKALYQERNIQTLDQLYSSACNGQIRNVPGFGIRTEQRILEAIRAQQSKKKRYRLDLAETIAGSLLKYFQASPHVRKIDIAGSFRRRQETVGDLDILISSSHPDSVIQHFIKFEEIVQVLAQGKTRASVVLRQGMQVDLRVVANVSFGAALYYSTGSKAHNIAVRTLAQKRGLKINEYGVFSGAQRIAGETELTVFQSVGLPYIEPELRENRGELAAAQAGTLPQLIRLTDLAGDLHAHTKASDGQHSLREMAMEAKNRGLSYLAITDHSSSLTITHGLDAQGLIKQMNEIDALNAELDIKILKGCEVEINEDGTLDLPDDILERLDIVVGAVHSKFGLSRERQTMRIMRAMDHPCFTLLAHPSGRLILEREPYDVDMHQIILHARQRGCFLELNAQPSRLDLSDTYCMMARSEGVLISVNSDAHSIFDFDNLRFGIGQARRGWLEKDDVLNTLSIDQLLAAIARTRCHR</sequence>
<dbReference type="GO" id="GO:0140078">
    <property type="term" value="F:class I DNA-(apurinic or apyrimidinic site) endonuclease activity"/>
    <property type="evidence" value="ECO:0007669"/>
    <property type="project" value="UniProtKB-EC"/>
</dbReference>
<gene>
    <name evidence="25" type="ordered locus">HEAR2364</name>
</gene>
<dbReference type="Gene3D" id="3.30.460.10">
    <property type="entry name" value="Beta Polymerase, domain 2"/>
    <property type="match status" value="1"/>
</dbReference>
<dbReference type="CDD" id="cd00141">
    <property type="entry name" value="NT_POLXc"/>
    <property type="match status" value="1"/>
</dbReference>
<dbReference type="PIRSF" id="PIRSF005047">
    <property type="entry name" value="UCP005047_YshC"/>
    <property type="match status" value="1"/>
</dbReference>
<dbReference type="Gene3D" id="1.10.150.20">
    <property type="entry name" value="5' to 3' exonuclease, C-terminal subdomain"/>
    <property type="match status" value="1"/>
</dbReference>
<dbReference type="GO" id="GO:0042578">
    <property type="term" value="F:phosphoric ester hydrolase activity"/>
    <property type="evidence" value="ECO:0007669"/>
    <property type="project" value="TreeGrafter"/>
</dbReference>
<comment type="cofactor">
    <cofactor evidence="1">
        <name>Mg(2+)</name>
        <dbReference type="ChEBI" id="CHEBI:18420"/>
    </cofactor>
</comment>
<evidence type="ECO:0000256" key="17">
    <source>
        <dbReference type="ARBA" id="ARBA00035726"/>
    </source>
</evidence>
<evidence type="ECO:0000256" key="7">
    <source>
        <dbReference type="ARBA" id="ARBA00022634"/>
    </source>
</evidence>
<keyword evidence="26" id="KW-1185">Reference proteome</keyword>
<evidence type="ECO:0000256" key="1">
    <source>
        <dbReference type="ARBA" id="ARBA00001946"/>
    </source>
</evidence>
<dbReference type="InterPro" id="IPR004013">
    <property type="entry name" value="PHP_dom"/>
</dbReference>
<dbReference type="STRING" id="204773.HEAR2364"/>
<comment type="catalytic activity">
    <reaction evidence="19">
        <text>a 5'-end 2'-deoxyribose-2'-deoxyribonucleotide-DNA = (2E,4S)-4-hydroxypenten-2-al-5-phosphate + a 5'-end 5'-phospho-2'-deoxyribonucleoside-DNA + H(+)</text>
        <dbReference type="Rhea" id="RHEA:76255"/>
        <dbReference type="Rhea" id="RHEA-COMP:13180"/>
        <dbReference type="Rhea" id="RHEA-COMP:18657"/>
        <dbReference type="ChEBI" id="CHEBI:15378"/>
        <dbReference type="ChEBI" id="CHEBI:136412"/>
        <dbReference type="ChEBI" id="CHEBI:195194"/>
        <dbReference type="ChEBI" id="CHEBI:195195"/>
    </reaction>
</comment>
<dbReference type="Pfam" id="PF02811">
    <property type="entry name" value="PHP"/>
    <property type="match status" value="1"/>
</dbReference>
<dbReference type="OrthoDB" id="9808747at2"/>
<dbReference type="GO" id="GO:0051575">
    <property type="term" value="F:5'-deoxyribose-5-phosphate lyase activity"/>
    <property type="evidence" value="ECO:0007669"/>
    <property type="project" value="RHEA"/>
</dbReference>
<evidence type="ECO:0000259" key="24">
    <source>
        <dbReference type="SMART" id="SM00483"/>
    </source>
</evidence>
<evidence type="ECO:0000256" key="16">
    <source>
        <dbReference type="ARBA" id="ARBA00035717"/>
    </source>
</evidence>
<keyword evidence="6" id="KW-0488">Methylation</keyword>
<dbReference type="InterPro" id="IPR037160">
    <property type="entry name" value="DNA_Pol_thumb_sf"/>
</dbReference>
<evidence type="ECO:0000256" key="2">
    <source>
        <dbReference type="ARBA" id="ARBA00004496"/>
    </source>
</evidence>
<dbReference type="eggNOG" id="COG1796">
    <property type="taxonomic scope" value="Bacteria"/>
</dbReference>
<comment type="subcellular location">
    <subcellularLocation>
        <location evidence="2">Cytoplasm</location>
    </subcellularLocation>
</comment>
<evidence type="ECO:0000256" key="3">
    <source>
        <dbReference type="ARBA" id="ARBA00012417"/>
    </source>
</evidence>
<dbReference type="GO" id="GO:0003677">
    <property type="term" value="F:DNA binding"/>
    <property type="evidence" value="ECO:0007669"/>
    <property type="project" value="InterPro"/>
</dbReference>
<evidence type="ECO:0000256" key="6">
    <source>
        <dbReference type="ARBA" id="ARBA00022481"/>
    </source>
</evidence>
<dbReference type="NCBIfam" id="NF006375">
    <property type="entry name" value="PRK08609.1"/>
    <property type="match status" value="1"/>
</dbReference>
<evidence type="ECO:0000256" key="21">
    <source>
        <dbReference type="ARBA" id="ARBA00049244"/>
    </source>
</evidence>
<keyword evidence="7" id="KW-0237">DNA synthesis</keyword>
<evidence type="ECO:0000256" key="4">
    <source>
        <dbReference type="ARBA" id="ARBA00012720"/>
    </source>
</evidence>
<dbReference type="InterPro" id="IPR028207">
    <property type="entry name" value="DNA_pol_B_palm_palm"/>
</dbReference>
<comment type="catalytic activity">
    <reaction evidence="18">
        <text>2'-deoxyribonucleotide-(2'-deoxyribose 5'-phosphate)-2'-deoxyribonucleotide-DNA = a 3'-end 2'-deoxyribonucleotide-(2,3-dehydro-2,3-deoxyribose 5'-phosphate)-DNA + a 5'-end 5'-phospho-2'-deoxyribonucleoside-DNA + H(+)</text>
        <dbReference type="Rhea" id="RHEA:66592"/>
        <dbReference type="Rhea" id="RHEA-COMP:13180"/>
        <dbReference type="Rhea" id="RHEA-COMP:16897"/>
        <dbReference type="Rhea" id="RHEA-COMP:17067"/>
        <dbReference type="ChEBI" id="CHEBI:15378"/>
        <dbReference type="ChEBI" id="CHEBI:136412"/>
        <dbReference type="ChEBI" id="CHEBI:157695"/>
        <dbReference type="ChEBI" id="CHEBI:167181"/>
        <dbReference type="EC" id="4.2.99.18"/>
    </reaction>
</comment>
<dbReference type="InterPro" id="IPR029398">
    <property type="entry name" value="PolB_thumb"/>
</dbReference>
<evidence type="ECO:0000313" key="26">
    <source>
        <dbReference type="Proteomes" id="UP000006697"/>
    </source>
</evidence>
<dbReference type="GO" id="GO:0005829">
    <property type="term" value="C:cytosol"/>
    <property type="evidence" value="ECO:0007669"/>
    <property type="project" value="TreeGrafter"/>
</dbReference>
<protein>
    <recommendedName>
        <fullName evidence="5">DNA polymerase beta</fullName>
        <ecNumber evidence="3">2.7.7.7</ecNumber>
        <ecNumber evidence="4">4.2.99.18</ecNumber>
    </recommendedName>
    <alternativeName>
        <fullName evidence="16">5'-deoxyribose-phosphate lyase</fullName>
    </alternativeName>
    <alternativeName>
        <fullName evidence="17">AP lyase</fullName>
    </alternativeName>
</protein>
<dbReference type="InterPro" id="IPR043519">
    <property type="entry name" value="NT_sf"/>
</dbReference>
<keyword evidence="13" id="KW-0239">DNA-directed DNA polymerase</keyword>
<dbReference type="GO" id="GO:0008270">
    <property type="term" value="F:zinc ion binding"/>
    <property type="evidence" value="ECO:0007669"/>
    <property type="project" value="TreeGrafter"/>
</dbReference>
<dbReference type="Gene3D" id="3.30.210.10">
    <property type="entry name" value="DNA polymerase, thumb domain"/>
    <property type="match status" value="1"/>
</dbReference>
<dbReference type="Pfam" id="PF14520">
    <property type="entry name" value="HHH_5"/>
    <property type="match status" value="1"/>
</dbReference>
<dbReference type="Pfam" id="PF14791">
    <property type="entry name" value="DNA_pol_B_thumb"/>
    <property type="match status" value="1"/>
</dbReference>
<evidence type="ECO:0000256" key="12">
    <source>
        <dbReference type="ARBA" id="ARBA00022843"/>
    </source>
</evidence>
<accession>A4G7K8</accession>
<evidence type="ECO:0000256" key="9">
    <source>
        <dbReference type="ARBA" id="ARBA00022695"/>
    </source>
</evidence>
<dbReference type="PRINTS" id="PR00870">
    <property type="entry name" value="DNAPOLXBETA"/>
</dbReference>
<dbReference type="AlphaFoldDB" id="A4G7K8"/>
<keyword evidence="14" id="KW-0915">Sodium</keyword>
<evidence type="ECO:0000256" key="18">
    <source>
        <dbReference type="ARBA" id="ARBA00044632"/>
    </source>
</evidence>
<evidence type="ECO:0000259" key="22">
    <source>
        <dbReference type="SMART" id="SM00278"/>
    </source>
</evidence>
<dbReference type="InterPro" id="IPR003583">
    <property type="entry name" value="Hlx-hairpin-Hlx_DNA-bd_motif"/>
</dbReference>
<proteinExistence type="predicted"/>
<dbReference type="SMART" id="SM00278">
    <property type="entry name" value="HhH1"/>
    <property type="match status" value="3"/>
</dbReference>
<reference evidence="25 26" key="1">
    <citation type="journal article" date="2007" name="PLoS Genet.">
        <title>A tale of two oxidation states: bacterial colonization of arsenic-rich environments.</title>
        <authorList>
            <person name="Muller D."/>
            <person name="Medigue C."/>
            <person name="Koechler S."/>
            <person name="Barbe V."/>
            <person name="Barakat M."/>
            <person name="Talla E."/>
            <person name="Bonnefoy V."/>
            <person name="Krin E."/>
            <person name="Arsene-Ploetze F."/>
            <person name="Carapito C."/>
            <person name="Chandler M."/>
            <person name="Cournoyer B."/>
            <person name="Cruveiller S."/>
            <person name="Dossat C."/>
            <person name="Duval S."/>
            <person name="Heymann M."/>
            <person name="Leize E."/>
            <person name="Lieutaud A."/>
            <person name="Lievremont D."/>
            <person name="Makita Y."/>
            <person name="Mangenot S."/>
            <person name="Nitschke W."/>
            <person name="Ortet P."/>
            <person name="Perdrial N."/>
            <person name="Schoepp B."/>
            <person name="Siguier N."/>
            <person name="Simeonova D.D."/>
            <person name="Rouy Z."/>
            <person name="Segurens B."/>
            <person name="Turlin E."/>
            <person name="Vallenet D."/>
            <person name="Van Dorsselaer A."/>
            <person name="Weiss S."/>
            <person name="Weissenbach J."/>
            <person name="Lett M.C."/>
            <person name="Danchin A."/>
            <person name="Bertin P.N."/>
        </authorList>
    </citation>
    <scope>NUCLEOTIDE SEQUENCE [LARGE SCALE GENOMIC DNA]</scope>
    <source>
        <strain evidence="26">ULPAs1</strain>
    </source>
</reference>
<dbReference type="CDD" id="cd07436">
    <property type="entry name" value="PHP_PolX"/>
    <property type="match status" value="1"/>
</dbReference>
<dbReference type="InterPro" id="IPR002008">
    <property type="entry name" value="DNA_pol_X_beta-like"/>
</dbReference>
<dbReference type="SMART" id="SM00481">
    <property type="entry name" value="POLIIIAc"/>
    <property type="match status" value="1"/>
</dbReference>
<dbReference type="InterPro" id="IPR002054">
    <property type="entry name" value="DNA-dir_DNA_pol_X"/>
</dbReference>
<dbReference type="GO" id="GO:0006281">
    <property type="term" value="P:DNA repair"/>
    <property type="evidence" value="ECO:0007669"/>
    <property type="project" value="UniProtKB-KW"/>
</dbReference>
<evidence type="ECO:0000256" key="5">
    <source>
        <dbReference type="ARBA" id="ARBA00020020"/>
    </source>
</evidence>
<evidence type="ECO:0000256" key="14">
    <source>
        <dbReference type="ARBA" id="ARBA00023053"/>
    </source>
</evidence>
<dbReference type="InterPro" id="IPR050243">
    <property type="entry name" value="PHP_phosphatase"/>
</dbReference>
<dbReference type="SUPFAM" id="SSF89550">
    <property type="entry name" value="PHP domain-like"/>
    <property type="match status" value="1"/>
</dbReference>
<feature type="domain" description="Helix-hairpin-helix DNA-binding motif class 1" evidence="22">
    <location>
        <begin position="94"/>
        <end position="113"/>
    </location>
</feature>
<keyword evidence="12" id="KW-0832">Ubl conjugation</keyword>
<evidence type="ECO:0000256" key="20">
    <source>
        <dbReference type="ARBA" id="ARBA00045548"/>
    </source>
</evidence>
<dbReference type="InterPro" id="IPR022311">
    <property type="entry name" value="PolX-like"/>
</dbReference>
<dbReference type="Pfam" id="PF14716">
    <property type="entry name" value="HHH_8"/>
    <property type="match status" value="1"/>
</dbReference>
<dbReference type="EMBL" id="CU207211">
    <property type="protein sequence ID" value="CAL62495.2"/>
    <property type="molecule type" value="Genomic_DNA"/>
</dbReference>
<evidence type="ECO:0000256" key="8">
    <source>
        <dbReference type="ARBA" id="ARBA00022679"/>
    </source>
</evidence>
<feature type="domain" description="Polymerase/histidinol phosphatase N-terminal" evidence="23">
    <location>
        <begin position="340"/>
        <end position="418"/>
    </location>
</feature>
<keyword evidence="15" id="KW-0234">DNA repair</keyword>
<evidence type="ECO:0000256" key="13">
    <source>
        <dbReference type="ARBA" id="ARBA00022932"/>
    </source>
</evidence>
<dbReference type="InterPro" id="IPR047967">
    <property type="entry name" value="PolX_PHP"/>
</dbReference>
<dbReference type="InterPro" id="IPR027421">
    <property type="entry name" value="DNA_pol_lamdba_lyase_dom_sf"/>
</dbReference>
<keyword evidence="9 25" id="KW-0548">Nucleotidyltransferase</keyword>
<dbReference type="InterPro" id="IPR010996">
    <property type="entry name" value="HHH_MUS81"/>
</dbReference>
<name>A4G7K8_HERAR</name>
<dbReference type="Gene3D" id="1.10.150.110">
    <property type="entry name" value="DNA polymerase beta, N-terminal domain-like"/>
    <property type="match status" value="1"/>
</dbReference>
<feature type="domain" description="DNA-directed DNA polymerase X" evidence="24">
    <location>
        <begin position="3"/>
        <end position="316"/>
    </location>
</feature>
<evidence type="ECO:0000256" key="11">
    <source>
        <dbReference type="ARBA" id="ARBA00022763"/>
    </source>
</evidence>
<dbReference type="KEGG" id="har:HEAR2364"/>
<feature type="domain" description="Helix-hairpin-helix DNA-binding motif class 1" evidence="22">
    <location>
        <begin position="129"/>
        <end position="148"/>
    </location>
</feature>
<organism evidence="25 26">
    <name type="scientific">Herminiimonas arsenicoxydans</name>
    <dbReference type="NCBI Taxonomy" id="204773"/>
    <lineage>
        <taxon>Bacteria</taxon>
        <taxon>Pseudomonadati</taxon>
        <taxon>Pseudomonadota</taxon>
        <taxon>Betaproteobacteria</taxon>
        <taxon>Burkholderiales</taxon>
        <taxon>Oxalobacteraceae</taxon>
        <taxon>Herminiimonas</taxon>
    </lineage>
</organism>
<dbReference type="Gene3D" id="3.20.20.140">
    <property type="entry name" value="Metal-dependent hydrolases"/>
    <property type="match status" value="1"/>
</dbReference>
<dbReference type="PANTHER" id="PTHR36928">
    <property type="entry name" value="PHOSPHATASE YCDX-RELATED"/>
    <property type="match status" value="1"/>
</dbReference>
<dbReference type="eggNOG" id="COG1387">
    <property type="taxonomic scope" value="Bacteria"/>
</dbReference>
<dbReference type="SUPFAM" id="SSF47802">
    <property type="entry name" value="DNA polymerase beta, N-terminal domain-like"/>
    <property type="match status" value="1"/>
</dbReference>
<dbReference type="InterPro" id="IPR016195">
    <property type="entry name" value="Pol/histidinol_Pase-like"/>
</dbReference>
<feature type="domain" description="Helix-hairpin-helix DNA-binding motif class 1" evidence="22">
    <location>
        <begin position="54"/>
        <end position="73"/>
    </location>
</feature>
<evidence type="ECO:0000313" key="25">
    <source>
        <dbReference type="EMBL" id="CAL62495.2"/>
    </source>
</evidence>
<keyword evidence="11" id="KW-0227">DNA damage</keyword>
<dbReference type="GO" id="GO:0003887">
    <property type="term" value="F:DNA-directed DNA polymerase activity"/>
    <property type="evidence" value="ECO:0007669"/>
    <property type="project" value="UniProtKB-KW"/>
</dbReference>
<dbReference type="SMART" id="SM00483">
    <property type="entry name" value="POLXc"/>
    <property type="match status" value="1"/>
</dbReference>
<dbReference type="EC" id="2.7.7.7" evidence="3"/>
<dbReference type="SUPFAM" id="SSF81301">
    <property type="entry name" value="Nucleotidyltransferase"/>
    <property type="match status" value="1"/>
</dbReference>
<dbReference type="PANTHER" id="PTHR36928:SF1">
    <property type="entry name" value="PHOSPHATASE YCDX-RELATED"/>
    <property type="match status" value="1"/>
</dbReference>
<dbReference type="Pfam" id="PF14792">
    <property type="entry name" value="DNA_pol_B_palm"/>
    <property type="match status" value="1"/>
</dbReference>
<keyword evidence="8 25" id="KW-0808">Transferase</keyword>